<dbReference type="GO" id="GO:0000272">
    <property type="term" value="P:polysaccharide catabolic process"/>
    <property type="evidence" value="ECO:0007669"/>
    <property type="project" value="InterPro"/>
</dbReference>
<evidence type="ECO:0000313" key="7">
    <source>
        <dbReference type="Proteomes" id="UP000249061"/>
    </source>
</evidence>
<organism evidence="6 7">
    <name type="scientific">Archangium gephyra</name>
    <dbReference type="NCBI Taxonomy" id="48"/>
    <lineage>
        <taxon>Bacteria</taxon>
        <taxon>Pseudomonadati</taxon>
        <taxon>Myxococcota</taxon>
        <taxon>Myxococcia</taxon>
        <taxon>Myxococcales</taxon>
        <taxon>Cystobacterineae</taxon>
        <taxon>Archangiaceae</taxon>
        <taxon>Archangium</taxon>
    </lineage>
</organism>
<accession>A0A2W5SK04</accession>
<evidence type="ECO:0000256" key="3">
    <source>
        <dbReference type="RuleBase" id="RU361153"/>
    </source>
</evidence>
<keyword evidence="4" id="KW-0732">Signal</keyword>
<dbReference type="Gene3D" id="3.20.20.80">
    <property type="entry name" value="Glycosidases"/>
    <property type="match status" value="1"/>
</dbReference>
<reference evidence="6 7" key="1">
    <citation type="submission" date="2017-08" db="EMBL/GenBank/DDBJ databases">
        <title>Infants hospitalized years apart are colonized by the same room-sourced microbial strains.</title>
        <authorList>
            <person name="Brooks B."/>
            <person name="Olm M.R."/>
            <person name="Firek B.A."/>
            <person name="Baker R."/>
            <person name="Thomas B.C."/>
            <person name="Morowitz M.J."/>
            <person name="Banfield J.F."/>
        </authorList>
    </citation>
    <scope>NUCLEOTIDE SEQUENCE [LARGE SCALE GENOMIC DNA]</scope>
    <source>
        <strain evidence="6">S2_003_000_R2_14</strain>
    </source>
</reference>
<sequence length="326" mass="36529">MRLCTVRPFTPLLVAAAVALISCGPPEVDGPDWSEPFASSTAPALSPPRLHLDGVDLRDDGGRLVKLRGVNVCSFEFDREGTNWNTAIPALADPTRWNANVVRMPVNQEWFLTDDDYVTRVETRIDEAARAGLYVILVVQWERGERTEPYTDNILRAPTFGFGNTTEAFWYRASGRFANRTNLLFDVINEPHDTPFETLHTLMQRMVDRIATRAPDQLIIVGGPDWAHSVEPWSARPLTGNVIYAAHQYLPYDTPSDFERNFVRTARDFPVLVSEFPAADDTYFSAVIERAEASGVDGWLPWAVGCGFTVDDDLHLARQMASLNMP</sequence>
<evidence type="ECO:0000313" key="6">
    <source>
        <dbReference type="EMBL" id="PZR03539.1"/>
    </source>
</evidence>
<dbReference type="PANTHER" id="PTHR34142:SF1">
    <property type="entry name" value="GLYCOSIDE HYDROLASE FAMILY 5 DOMAIN-CONTAINING PROTEIN"/>
    <property type="match status" value="1"/>
</dbReference>
<dbReference type="PROSITE" id="PS51257">
    <property type="entry name" value="PROKAR_LIPOPROTEIN"/>
    <property type="match status" value="1"/>
</dbReference>
<evidence type="ECO:0000256" key="1">
    <source>
        <dbReference type="ARBA" id="ARBA00022801"/>
    </source>
</evidence>
<dbReference type="AlphaFoldDB" id="A0A2W5SK04"/>
<dbReference type="EMBL" id="QFQP01000084">
    <property type="protein sequence ID" value="PZR03539.1"/>
    <property type="molecule type" value="Genomic_DNA"/>
</dbReference>
<name>A0A2W5SK04_9BACT</name>
<keyword evidence="2 3" id="KW-0326">Glycosidase</keyword>
<dbReference type="Proteomes" id="UP000249061">
    <property type="component" value="Unassembled WGS sequence"/>
</dbReference>
<evidence type="ECO:0000256" key="2">
    <source>
        <dbReference type="ARBA" id="ARBA00023295"/>
    </source>
</evidence>
<dbReference type="InterPro" id="IPR001547">
    <property type="entry name" value="Glyco_hydro_5"/>
</dbReference>
<evidence type="ECO:0000256" key="4">
    <source>
        <dbReference type="SAM" id="SignalP"/>
    </source>
</evidence>
<comment type="caution">
    <text evidence="6">The sequence shown here is derived from an EMBL/GenBank/DDBJ whole genome shotgun (WGS) entry which is preliminary data.</text>
</comment>
<dbReference type="SUPFAM" id="SSF51445">
    <property type="entry name" value="(Trans)glycosidases"/>
    <property type="match status" value="1"/>
</dbReference>
<dbReference type="Pfam" id="PF00150">
    <property type="entry name" value="Cellulase"/>
    <property type="match status" value="1"/>
</dbReference>
<gene>
    <name evidence="6" type="ORF">DI536_35885</name>
</gene>
<dbReference type="InterPro" id="IPR017853">
    <property type="entry name" value="GH"/>
</dbReference>
<feature type="domain" description="Glycoside hydrolase family 5" evidence="5">
    <location>
        <begin position="64"/>
        <end position="278"/>
    </location>
</feature>
<feature type="signal peptide" evidence="4">
    <location>
        <begin position="1"/>
        <end position="19"/>
    </location>
</feature>
<evidence type="ECO:0000259" key="5">
    <source>
        <dbReference type="Pfam" id="PF00150"/>
    </source>
</evidence>
<keyword evidence="1 3" id="KW-0378">Hydrolase</keyword>
<dbReference type="PANTHER" id="PTHR34142">
    <property type="entry name" value="ENDO-BETA-1,4-GLUCANASE A"/>
    <property type="match status" value="1"/>
</dbReference>
<comment type="similarity">
    <text evidence="3">Belongs to the glycosyl hydrolase 5 (cellulase A) family.</text>
</comment>
<dbReference type="InterPro" id="IPR018087">
    <property type="entry name" value="Glyco_hydro_5_CS"/>
</dbReference>
<dbReference type="GO" id="GO:0004553">
    <property type="term" value="F:hydrolase activity, hydrolyzing O-glycosyl compounds"/>
    <property type="evidence" value="ECO:0007669"/>
    <property type="project" value="InterPro"/>
</dbReference>
<feature type="chain" id="PRO_5015938119" description="Glycoside hydrolase family 5 domain-containing protein" evidence="4">
    <location>
        <begin position="20"/>
        <end position="326"/>
    </location>
</feature>
<protein>
    <recommendedName>
        <fullName evidence="5">Glycoside hydrolase family 5 domain-containing protein</fullName>
    </recommendedName>
</protein>
<proteinExistence type="inferred from homology"/>
<dbReference type="PROSITE" id="PS00659">
    <property type="entry name" value="GLYCOSYL_HYDROL_F5"/>
    <property type="match status" value="1"/>
</dbReference>